<name>A0A7X6B8M4_9SPHN</name>
<organism evidence="1 2">
    <name type="scientific">Sphingopyxis italica</name>
    <dbReference type="NCBI Taxonomy" id="1129133"/>
    <lineage>
        <taxon>Bacteria</taxon>
        <taxon>Pseudomonadati</taxon>
        <taxon>Pseudomonadota</taxon>
        <taxon>Alphaproteobacteria</taxon>
        <taxon>Sphingomonadales</taxon>
        <taxon>Sphingomonadaceae</taxon>
        <taxon>Sphingopyxis</taxon>
    </lineage>
</organism>
<dbReference type="AlphaFoldDB" id="A0A7X6B8M4"/>
<protein>
    <submittedName>
        <fullName evidence="1">Uncharacterized protein</fullName>
    </submittedName>
</protein>
<dbReference type="EMBL" id="JAATIT010000002">
    <property type="protein sequence ID" value="NJB89449.1"/>
    <property type="molecule type" value="Genomic_DNA"/>
</dbReference>
<gene>
    <name evidence="1" type="ORF">GGR90_001624</name>
</gene>
<evidence type="ECO:0000313" key="1">
    <source>
        <dbReference type="EMBL" id="NJB89449.1"/>
    </source>
</evidence>
<comment type="caution">
    <text evidence="1">The sequence shown here is derived from an EMBL/GenBank/DDBJ whole genome shotgun (WGS) entry which is preliminary data.</text>
</comment>
<accession>A0A7X6B8M4</accession>
<reference evidence="1 2" key="1">
    <citation type="submission" date="2020-03" db="EMBL/GenBank/DDBJ databases">
        <title>Genomic Encyclopedia of Type Strains, Phase IV (KMG-IV): sequencing the most valuable type-strain genomes for metagenomic binning, comparative biology and taxonomic classification.</title>
        <authorList>
            <person name="Goeker M."/>
        </authorList>
    </citation>
    <scope>NUCLEOTIDE SEQUENCE [LARGE SCALE GENOMIC DNA]</scope>
    <source>
        <strain evidence="1 2">DSM 25229</strain>
    </source>
</reference>
<dbReference type="RefSeq" id="WP_167920937.1">
    <property type="nucleotide sequence ID" value="NZ_JAATIT010000002.1"/>
</dbReference>
<dbReference type="Proteomes" id="UP000535078">
    <property type="component" value="Unassembled WGS sequence"/>
</dbReference>
<keyword evidence="2" id="KW-1185">Reference proteome</keyword>
<evidence type="ECO:0000313" key="2">
    <source>
        <dbReference type="Proteomes" id="UP000535078"/>
    </source>
</evidence>
<proteinExistence type="predicted"/>
<sequence>MPVAKAGSWLDFYEKCRDHVTANNSVELVKCRNFRDLVINDLMFIINHNYSAYEGNLLAGRAKADFYVGATRSAFETGATLIDATGVKTVLSALATFTGSTQTLANEAFYYEQTGPALINAMRADRKTAHLPILAGMKSEYKDYPLTAAMADLDAYFRAGTIASAVIALSKATANAEEEATSKLQCATKALTATDVRTC</sequence>